<dbReference type="EMBL" id="CAJVCH010527480">
    <property type="protein sequence ID" value="CAG7822795.1"/>
    <property type="molecule type" value="Genomic_DNA"/>
</dbReference>
<reference evidence="2" key="1">
    <citation type="submission" date="2021-06" db="EMBL/GenBank/DDBJ databases">
        <authorList>
            <person name="Hodson N. C."/>
            <person name="Mongue J. A."/>
            <person name="Jaron S. K."/>
        </authorList>
    </citation>
    <scope>NUCLEOTIDE SEQUENCE</scope>
</reference>
<dbReference type="Proteomes" id="UP000708208">
    <property type="component" value="Unassembled WGS sequence"/>
</dbReference>
<feature type="compositionally biased region" description="Basic and acidic residues" evidence="1">
    <location>
        <begin position="7"/>
        <end position="20"/>
    </location>
</feature>
<protein>
    <submittedName>
        <fullName evidence="2">Uncharacterized protein</fullName>
    </submittedName>
</protein>
<gene>
    <name evidence="2" type="ORF">AFUS01_LOCUS33047</name>
</gene>
<sequence length="42" mass="4819">SDFQEIEETKRRQFRSDSTAKDFSIRGVWGLSAGKSRLSADR</sequence>
<accession>A0A8J2PUI5</accession>
<organism evidence="2 3">
    <name type="scientific">Allacma fusca</name>
    <dbReference type="NCBI Taxonomy" id="39272"/>
    <lineage>
        <taxon>Eukaryota</taxon>
        <taxon>Metazoa</taxon>
        <taxon>Ecdysozoa</taxon>
        <taxon>Arthropoda</taxon>
        <taxon>Hexapoda</taxon>
        <taxon>Collembola</taxon>
        <taxon>Symphypleona</taxon>
        <taxon>Sminthuridae</taxon>
        <taxon>Allacma</taxon>
    </lineage>
</organism>
<dbReference type="AlphaFoldDB" id="A0A8J2PUI5"/>
<name>A0A8J2PUI5_9HEXA</name>
<feature type="region of interest" description="Disordered" evidence="1">
    <location>
        <begin position="1"/>
        <end position="20"/>
    </location>
</feature>
<evidence type="ECO:0000313" key="3">
    <source>
        <dbReference type="Proteomes" id="UP000708208"/>
    </source>
</evidence>
<keyword evidence="3" id="KW-1185">Reference proteome</keyword>
<evidence type="ECO:0000256" key="1">
    <source>
        <dbReference type="SAM" id="MobiDB-lite"/>
    </source>
</evidence>
<comment type="caution">
    <text evidence="2">The sequence shown here is derived from an EMBL/GenBank/DDBJ whole genome shotgun (WGS) entry which is preliminary data.</text>
</comment>
<proteinExistence type="predicted"/>
<feature type="non-terminal residue" evidence="2">
    <location>
        <position position="1"/>
    </location>
</feature>
<evidence type="ECO:0000313" key="2">
    <source>
        <dbReference type="EMBL" id="CAG7822795.1"/>
    </source>
</evidence>